<feature type="transmembrane region" description="Helical" evidence="1">
    <location>
        <begin position="7"/>
        <end position="27"/>
    </location>
</feature>
<sequence>MKAYFDIGSIVVIAVTFVVFLAALFTKGFTHDLLLEIGVFMVSVKLIIMTYKNGAHAARLEKEIKEIKELIIQKSGS</sequence>
<feature type="transmembrane region" description="Helical" evidence="1">
    <location>
        <begin position="33"/>
        <end position="51"/>
    </location>
</feature>
<gene>
    <name evidence="2" type="ORF">MNBD_DELTA04-1341</name>
</gene>
<proteinExistence type="predicted"/>
<protein>
    <submittedName>
        <fullName evidence="2">Uncharacterized protein</fullName>
    </submittedName>
</protein>
<reference evidence="2" key="1">
    <citation type="submission" date="2018-06" db="EMBL/GenBank/DDBJ databases">
        <authorList>
            <person name="Zhirakovskaya E."/>
        </authorList>
    </citation>
    <scope>NUCLEOTIDE SEQUENCE</scope>
</reference>
<keyword evidence="1" id="KW-1133">Transmembrane helix</keyword>
<keyword evidence="1" id="KW-0472">Membrane</keyword>
<organism evidence="2">
    <name type="scientific">hydrothermal vent metagenome</name>
    <dbReference type="NCBI Taxonomy" id="652676"/>
    <lineage>
        <taxon>unclassified sequences</taxon>
        <taxon>metagenomes</taxon>
        <taxon>ecological metagenomes</taxon>
    </lineage>
</organism>
<evidence type="ECO:0000313" key="2">
    <source>
        <dbReference type="EMBL" id="VAW40582.1"/>
    </source>
</evidence>
<evidence type="ECO:0000256" key="1">
    <source>
        <dbReference type="SAM" id="Phobius"/>
    </source>
</evidence>
<dbReference type="EMBL" id="UOEY01000105">
    <property type="protein sequence ID" value="VAW40582.1"/>
    <property type="molecule type" value="Genomic_DNA"/>
</dbReference>
<keyword evidence="1" id="KW-0812">Transmembrane</keyword>
<accession>A0A3B0VNB6</accession>
<name>A0A3B0VNB6_9ZZZZ</name>
<dbReference type="AlphaFoldDB" id="A0A3B0VNB6"/>